<reference evidence="2 3" key="1">
    <citation type="submission" date="2017-02" db="EMBL/GenBank/DDBJ databases">
        <title>Genome sequence of the nitrite-oxidizing bacterium Nitrobacter vulgaris strain Ab1.</title>
        <authorList>
            <person name="Mellbye B.L."/>
            <person name="Davis E.W."/>
            <person name="Spieck E."/>
            <person name="Chang J.H."/>
            <person name="Bottomley P.J."/>
            <person name="Sayavedra-Soto L.A."/>
        </authorList>
    </citation>
    <scope>NUCLEOTIDE SEQUENCE [LARGE SCALE GENOMIC DNA]</scope>
    <source>
        <strain evidence="2 3">Ab1</strain>
    </source>
</reference>
<sequence>MKNMRVIECILGLSKAKREIDMPTDTIIVTAFVAGVIAIFSLALAYGERQTESRRREHPPA</sequence>
<keyword evidence="3" id="KW-1185">Reference proteome</keyword>
<evidence type="ECO:0000256" key="1">
    <source>
        <dbReference type="SAM" id="Phobius"/>
    </source>
</evidence>
<evidence type="ECO:0000313" key="3">
    <source>
        <dbReference type="Proteomes" id="UP000189940"/>
    </source>
</evidence>
<dbReference type="EMBL" id="MWPQ01000040">
    <property type="protein sequence ID" value="OPH82743.1"/>
    <property type="molecule type" value="Genomic_DNA"/>
</dbReference>
<feature type="transmembrane region" description="Helical" evidence="1">
    <location>
        <begin position="26"/>
        <end position="46"/>
    </location>
</feature>
<name>A0A1V4HXR6_NITVU</name>
<gene>
    <name evidence="2" type="ORF">B2M20_09325</name>
</gene>
<dbReference type="AlphaFoldDB" id="A0A1V4HXR6"/>
<dbReference type="Proteomes" id="UP000189940">
    <property type="component" value="Unassembled WGS sequence"/>
</dbReference>
<accession>A0A1V4HXR6</accession>
<organism evidence="2 3">
    <name type="scientific">Nitrobacter vulgaris</name>
    <dbReference type="NCBI Taxonomy" id="29421"/>
    <lineage>
        <taxon>Bacteria</taxon>
        <taxon>Pseudomonadati</taxon>
        <taxon>Pseudomonadota</taxon>
        <taxon>Alphaproteobacteria</taxon>
        <taxon>Hyphomicrobiales</taxon>
        <taxon>Nitrobacteraceae</taxon>
        <taxon>Nitrobacter</taxon>
    </lineage>
</organism>
<proteinExistence type="predicted"/>
<comment type="caution">
    <text evidence="2">The sequence shown here is derived from an EMBL/GenBank/DDBJ whole genome shotgun (WGS) entry which is preliminary data.</text>
</comment>
<protein>
    <submittedName>
        <fullName evidence="2">Uncharacterized protein</fullName>
    </submittedName>
</protein>
<keyword evidence="1" id="KW-0472">Membrane</keyword>
<keyword evidence="1" id="KW-0812">Transmembrane</keyword>
<evidence type="ECO:0000313" key="2">
    <source>
        <dbReference type="EMBL" id="OPH82743.1"/>
    </source>
</evidence>
<dbReference type="RefSeq" id="WP_079446776.1">
    <property type="nucleotide sequence ID" value="NZ_JAVDPZ010000002.1"/>
</dbReference>
<keyword evidence="1" id="KW-1133">Transmembrane helix</keyword>